<dbReference type="Gramene" id="Pp3c8_24500V3.2">
    <property type="protein sequence ID" value="Pp3c8_24500V3.2"/>
    <property type="gene ID" value="Pp3c8_24500"/>
</dbReference>
<dbReference type="InParanoid" id="A0A2K1K8L6"/>
<evidence type="ECO:0000313" key="3">
    <source>
        <dbReference type="EnsemblPlants" id="Pp3c8_24500V3.1"/>
    </source>
</evidence>
<evidence type="ECO:0000313" key="2">
    <source>
        <dbReference type="EMBL" id="PNR50118.1"/>
    </source>
</evidence>
<dbReference type="AlphaFoldDB" id="A0A2K1K8L6"/>
<dbReference type="Gramene" id="Pp3c8_24500V3.1">
    <property type="protein sequence ID" value="Pp3c8_24500V3.1"/>
    <property type="gene ID" value="Pp3c8_24500"/>
</dbReference>
<keyword evidence="4" id="KW-1185">Reference proteome</keyword>
<dbReference type="PANTHER" id="PTHR33237:SF21">
    <property type="entry name" value="TRANSMEMBRANE PROTEIN"/>
    <property type="match status" value="1"/>
</dbReference>
<feature type="region of interest" description="Disordered" evidence="1">
    <location>
        <begin position="88"/>
        <end position="117"/>
    </location>
</feature>
<feature type="region of interest" description="Disordered" evidence="1">
    <location>
        <begin position="1"/>
        <end position="42"/>
    </location>
</feature>
<protein>
    <submittedName>
        <fullName evidence="2 3">Uncharacterized protein</fullName>
    </submittedName>
</protein>
<feature type="compositionally biased region" description="Low complexity" evidence="1">
    <location>
        <begin position="26"/>
        <end position="41"/>
    </location>
</feature>
<accession>A0A2K1K8L6</accession>
<gene>
    <name evidence="2" type="ORF">PHYPA_012015</name>
</gene>
<dbReference type="PANTHER" id="PTHR33237">
    <property type="entry name" value="F2P16.13 PROTEIN-RELATED"/>
    <property type="match status" value="1"/>
</dbReference>
<dbReference type="EnsemblPlants" id="Pp3c8_24500V3.1">
    <property type="protein sequence ID" value="Pp3c8_24500V3.1"/>
    <property type="gene ID" value="Pp3c8_24500"/>
</dbReference>
<reference evidence="3" key="3">
    <citation type="submission" date="2020-12" db="UniProtKB">
        <authorList>
            <consortium name="EnsemblPlants"/>
        </authorList>
    </citation>
    <scope>IDENTIFICATION</scope>
</reference>
<reference evidence="2 4" key="2">
    <citation type="journal article" date="2018" name="Plant J.">
        <title>The Physcomitrella patens chromosome-scale assembly reveals moss genome structure and evolution.</title>
        <authorList>
            <person name="Lang D."/>
            <person name="Ullrich K.K."/>
            <person name="Murat F."/>
            <person name="Fuchs J."/>
            <person name="Jenkins J."/>
            <person name="Haas F.B."/>
            <person name="Piednoel M."/>
            <person name="Gundlach H."/>
            <person name="Van Bel M."/>
            <person name="Meyberg R."/>
            <person name="Vives C."/>
            <person name="Morata J."/>
            <person name="Symeonidi A."/>
            <person name="Hiss M."/>
            <person name="Muchero W."/>
            <person name="Kamisugi Y."/>
            <person name="Saleh O."/>
            <person name="Blanc G."/>
            <person name="Decker E.L."/>
            <person name="van Gessel N."/>
            <person name="Grimwood J."/>
            <person name="Hayes R.D."/>
            <person name="Graham S.W."/>
            <person name="Gunter L.E."/>
            <person name="McDaniel S.F."/>
            <person name="Hoernstein S.N.W."/>
            <person name="Larsson A."/>
            <person name="Li F.W."/>
            <person name="Perroud P.F."/>
            <person name="Phillips J."/>
            <person name="Ranjan P."/>
            <person name="Rokshar D.S."/>
            <person name="Rothfels C.J."/>
            <person name="Schneider L."/>
            <person name="Shu S."/>
            <person name="Stevenson D.W."/>
            <person name="Thummler F."/>
            <person name="Tillich M."/>
            <person name="Villarreal Aguilar J.C."/>
            <person name="Widiez T."/>
            <person name="Wong G.K."/>
            <person name="Wymore A."/>
            <person name="Zhang Y."/>
            <person name="Zimmer A.D."/>
            <person name="Quatrano R.S."/>
            <person name="Mayer K.F.X."/>
            <person name="Goodstein D."/>
            <person name="Casacuberta J.M."/>
            <person name="Vandepoele K."/>
            <person name="Reski R."/>
            <person name="Cuming A.C."/>
            <person name="Tuskan G.A."/>
            <person name="Maumus F."/>
            <person name="Salse J."/>
            <person name="Schmutz J."/>
            <person name="Rensing S.A."/>
        </authorList>
    </citation>
    <scope>NUCLEOTIDE SEQUENCE [LARGE SCALE GENOMIC DNA]</scope>
    <source>
        <strain evidence="3 4">cv. Gransden 2004</strain>
    </source>
</reference>
<dbReference type="PaxDb" id="3218-PP1S221_43V6.1"/>
<reference evidence="2 4" key="1">
    <citation type="journal article" date="2008" name="Science">
        <title>The Physcomitrella genome reveals evolutionary insights into the conquest of land by plants.</title>
        <authorList>
            <person name="Rensing S."/>
            <person name="Lang D."/>
            <person name="Zimmer A."/>
            <person name="Terry A."/>
            <person name="Salamov A."/>
            <person name="Shapiro H."/>
            <person name="Nishiyama T."/>
            <person name="Perroud P.-F."/>
            <person name="Lindquist E."/>
            <person name="Kamisugi Y."/>
            <person name="Tanahashi T."/>
            <person name="Sakakibara K."/>
            <person name="Fujita T."/>
            <person name="Oishi K."/>
            <person name="Shin-I T."/>
            <person name="Kuroki Y."/>
            <person name="Toyoda A."/>
            <person name="Suzuki Y."/>
            <person name="Hashimoto A."/>
            <person name="Yamaguchi K."/>
            <person name="Sugano A."/>
            <person name="Kohara Y."/>
            <person name="Fujiyama A."/>
            <person name="Anterola A."/>
            <person name="Aoki S."/>
            <person name="Ashton N."/>
            <person name="Barbazuk W.B."/>
            <person name="Barker E."/>
            <person name="Bennetzen J."/>
            <person name="Bezanilla M."/>
            <person name="Blankenship R."/>
            <person name="Cho S.H."/>
            <person name="Dutcher S."/>
            <person name="Estelle M."/>
            <person name="Fawcett J.A."/>
            <person name="Gundlach H."/>
            <person name="Hanada K."/>
            <person name="Heyl A."/>
            <person name="Hicks K.A."/>
            <person name="Hugh J."/>
            <person name="Lohr M."/>
            <person name="Mayer K."/>
            <person name="Melkozernov A."/>
            <person name="Murata T."/>
            <person name="Nelson D."/>
            <person name="Pils B."/>
            <person name="Prigge M."/>
            <person name="Reiss B."/>
            <person name="Renner T."/>
            <person name="Rombauts S."/>
            <person name="Rushton P."/>
            <person name="Sanderfoot A."/>
            <person name="Schween G."/>
            <person name="Shiu S.-H."/>
            <person name="Stueber K."/>
            <person name="Theodoulou F.L."/>
            <person name="Tu H."/>
            <person name="Van de Peer Y."/>
            <person name="Verrier P.J."/>
            <person name="Waters E."/>
            <person name="Wood A."/>
            <person name="Yang L."/>
            <person name="Cove D."/>
            <person name="Cuming A."/>
            <person name="Hasebe M."/>
            <person name="Lucas S."/>
            <person name="Mishler D.B."/>
            <person name="Reski R."/>
            <person name="Grigoriev I."/>
            <person name="Quatrano R.S."/>
            <person name="Boore J.L."/>
        </authorList>
    </citation>
    <scope>NUCLEOTIDE SEQUENCE [LARGE SCALE GENOMIC DNA]</scope>
    <source>
        <strain evidence="3 4">cv. Gransden 2004</strain>
    </source>
</reference>
<dbReference type="EnsemblPlants" id="Pp3c8_24500V3.2">
    <property type="protein sequence ID" value="Pp3c8_24500V3.2"/>
    <property type="gene ID" value="Pp3c8_24500"/>
</dbReference>
<dbReference type="EMBL" id="ABEU02000008">
    <property type="protein sequence ID" value="PNR50118.1"/>
    <property type="molecule type" value="Genomic_DNA"/>
</dbReference>
<name>A0A2K1K8L6_PHYPA</name>
<feature type="compositionally biased region" description="Pro residues" evidence="1">
    <location>
        <begin position="94"/>
        <end position="111"/>
    </location>
</feature>
<organism evidence="2">
    <name type="scientific">Physcomitrium patens</name>
    <name type="common">Spreading-leaved earth moss</name>
    <name type="synonym">Physcomitrella patens</name>
    <dbReference type="NCBI Taxonomy" id="3218"/>
    <lineage>
        <taxon>Eukaryota</taxon>
        <taxon>Viridiplantae</taxon>
        <taxon>Streptophyta</taxon>
        <taxon>Embryophyta</taxon>
        <taxon>Bryophyta</taxon>
        <taxon>Bryophytina</taxon>
        <taxon>Bryopsida</taxon>
        <taxon>Funariidae</taxon>
        <taxon>Funariales</taxon>
        <taxon>Funariaceae</taxon>
        <taxon>Physcomitrium</taxon>
    </lineage>
</organism>
<evidence type="ECO:0000313" key="4">
    <source>
        <dbReference type="Proteomes" id="UP000006727"/>
    </source>
</evidence>
<evidence type="ECO:0000256" key="1">
    <source>
        <dbReference type="SAM" id="MobiDB-lite"/>
    </source>
</evidence>
<dbReference type="Proteomes" id="UP000006727">
    <property type="component" value="Chromosome 8"/>
</dbReference>
<sequence length="156" mass="16424">MGMCAVRGHMLKSPAAEEDCERTPRSTTSGSSGSSYDSCSSQELLSDEVRDYFEQADPGALWQRTISRGRRCRPLSFSGIITYDIAGNQALAPSPSPSPPSQPPSQPPSPSPSCGDAIAMATSEESTAGVPFEARESFCIVEAELSGCRSHTGCGD</sequence>
<proteinExistence type="predicted"/>